<dbReference type="GO" id="GO:0043565">
    <property type="term" value="F:sequence-specific DNA binding"/>
    <property type="evidence" value="ECO:0007669"/>
    <property type="project" value="TreeGrafter"/>
</dbReference>
<dbReference type="Gene3D" id="3.40.190.290">
    <property type="match status" value="1"/>
</dbReference>
<feature type="domain" description="HTH lysR-type" evidence="5">
    <location>
        <begin position="6"/>
        <end position="63"/>
    </location>
</feature>
<evidence type="ECO:0000256" key="3">
    <source>
        <dbReference type="ARBA" id="ARBA00023125"/>
    </source>
</evidence>
<dbReference type="PROSITE" id="PS50931">
    <property type="entry name" value="HTH_LYSR"/>
    <property type="match status" value="1"/>
</dbReference>
<gene>
    <name evidence="6" type="ordered locus">Fraau_3087</name>
</gene>
<dbReference type="PANTHER" id="PTHR30537:SF81">
    <property type="entry name" value="TRANSCRIPTIONAL REGULATOR-RELATED"/>
    <property type="match status" value="1"/>
</dbReference>
<organism evidence="6 7">
    <name type="scientific">Frateuria aurantia (strain ATCC 33424 / DSM 6220 / KCTC 2777 / LMG 1558 / NBRC 3245 / NCIMB 13370)</name>
    <name type="common">Acetobacter aurantius</name>
    <dbReference type="NCBI Taxonomy" id="767434"/>
    <lineage>
        <taxon>Bacteria</taxon>
        <taxon>Pseudomonadati</taxon>
        <taxon>Pseudomonadota</taxon>
        <taxon>Gammaproteobacteria</taxon>
        <taxon>Lysobacterales</taxon>
        <taxon>Rhodanobacteraceae</taxon>
        <taxon>Frateuria</taxon>
    </lineage>
</organism>
<dbReference type="InterPro" id="IPR036390">
    <property type="entry name" value="WH_DNA-bd_sf"/>
</dbReference>
<dbReference type="EMBL" id="CP003350">
    <property type="protein sequence ID" value="AFC87414.1"/>
    <property type="molecule type" value="Genomic_DNA"/>
</dbReference>
<dbReference type="InterPro" id="IPR058163">
    <property type="entry name" value="LysR-type_TF_proteobact-type"/>
</dbReference>
<dbReference type="GO" id="GO:0006351">
    <property type="term" value="P:DNA-templated transcription"/>
    <property type="evidence" value="ECO:0007669"/>
    <property type="project" value="TreeGrafter"/>
</dbReference>
<dbReference type="eggNOG" id="COG0583">
    <property type="taxonomic scope" value="Bacteria"/>
</dbReference>
<evidence type="ECO:0000256" key="1">
    <source>
        <dbReference type="ARBA" id="ARBA00009437"/>
    </source>
</evidence>
<evidence type="ECO:0000259" key="5">
    <source>
        <dbReference type="PROSITE" id="PS50931"/>
    </source>
</evidence>
<evidence type="ECO:0000313" key="6">
    <source>
        <dbReference type="EMBL" id="AFC87414.1"/>
    </source>
</evidence>
<dbReference type="InterPro" id="IPR005119">
    <property type="entry name" value="LysR_subst-bd"/>
</dbReference>
<dbReference type="GO" id="GO:0003700">
    <property type="term" value="F:DNA-binding transcription factor activity"/>
    <property type="evidence" value="ECO:0007669"/>
    <property type="project" value="InterPro"/>
</dbReference>
<dbReference type="HOGENOM" id="CLU_039613_16_2_6"/>
<dbReference type="FunFam" id="1.10.10.10:FF:000001">
    <property type="entry name" value="LysR family transcriptional regulator"/>
    <property type="match status" value="1"/>
</dbReference>
<accession>H8L3P5</accession>
<dbReference type="SUPFAM" id="SSF53850">
    <property type="entry name" value="Periplasmic binding protein-like II"/>
    <property type="match status" value="1"/>
</dbReference>
<evidence type="ECO:0000256" key="4">
    <source>
        <dbReference type="ARBA" id="ARBA00023163"/>
    </source>
</evidence>
<keyword evidence="2" id="KW-0805">Transcription regulation</keyword>
<dbReference type="Gene3D" id="1.10.10.10">
    <property type="entry name" value="Winged helix-like DNA-binding domain superfamily/Winged helix DNA-binding domain"/>
    <property type="match status" value="1"/>
</dbReference>
<dbReference type="InterPro" id="IPR036388">
    <property type="entry name" value="WH-like_DNA-bd_sf"/>
</dbReference>
<dbReference type="STRING" id="767434.Fraau_3087"/>
<dbReference type="Pfam" id="PF00126">
    <property type="entry name" value="HTH_1"/>
    <property type="match status" value="1"/>
</dbReference>
<name>H8L3P5_FRAAD</name>
<dbReference type="Pfam" id="PF03466">
    <property type="entry name" value="LysR_substrate"/>
    <property type="match status" value="1"/>
</dbReference>
<evidence type="ECO:0000256" key="2">
    <source>
        <dbReference type="ARBA" id="ARBA00023015"/>
    </source>
</evidence>
<dbReference type="InterPro" id="IPR000847">
    <property type="entry name" value="LysR_HTH_N"/>
</dbReference>
<evidence type="ECO:0000313" key="7">
    <source>
        <dbReference type="Proteomes" id="UP000005234"/>
    </source>
</evidence>
<dbReference type="PANTHER" id="PTHR30537">
    <property type="entry name" value="HTH-TYPE TRANSCRIPTIONAL REGULATOR"/>
    <property type="match status" value="1"/>
</dbReference>
<protein>
    <submittedName>
        <fullName evidence="6">Transcriptional regulator</fullName>
    </submittedName>
</protein>
<dbReference type="SUPFAM" id="SSF46785">
    <property type="entry name" value="Winged helix' DNA-binding domain"/>
    <property type="match status" value="1"/>
</dbReference>
<dbReference type="OrthoDB" id="9810065at2"/>
<proteinExistence type="inferred from homology"/>
<sequence>METMRPSLDELSTLVHTIEGGGVTAAATRMRLAKSVVSKRLKQLEASLGVSLFRRSGRQLVPTDAGMLAYERARAVLPQVDALIDAVASRDGGLRGPIQVNAPLSFGIRYVSPAVSRFMRLHPELEIRLDLDDRHVDLARQGYDMAIRIGRLDDSGLKSRRIGESPRSLYASPAYLQQHAVPCQPDELSQHEGLAYGNVRSGHIWQFRHRRTGAIRSPGMPSRFVSNSGEVLLDAAIAGLGLAALPTFLADAAVRAGQLREIRLPDWEMAGDAIQAVYLQGLALPARIRAFVDFMAAALAEAPCPSTHA</sequence>
<comment type="similarity">
    <text evidence="1">Belongs to the LysR transcriptional regulatory family.</text>
</comment>
<keyword evidence="3" id="KW-0238">DNA-binding</keyword>
<dbReference type="KEGG" id="fau:Fraau_3087"/>
<reference evidence="6" key="1">
    <citation type="submission" date="2012-02" db="EMBL/GenBank/DDBJ databases">
        <title>The complete genome of Frateuria aurantia DSM 6220.</title>
        <authorList>
            <consortium name="US DOE Joint Genome Institute (JGI-PGF)"/>
            <person name="Lucas S."/>
            <person name="Copeland A."/>
            <person name="Lapidus A."/>
            <person name="Glavina del Rio T."/>
            <person name="Dalin E."/>
            <person name="Tice H."/>
            <person name="Bruce D."/>
            <person name="Goodwin L."/>
            <person name="Pitluck S."/>
            <person name="Peters L."/>
            <person name="Ovchinnikova G."/>
            <person name="Teshima H."/>
            <person name="Kyrpides N."/>
            <person name="Mavromatis K."/>
            <person name="Ivanova N."/>
            <person name="Brettin T."/>
            <person name="Detter J.C."/>
            <person name="Han C."/>
            <person name="Larimer F."/>
            <person name="Land M."/>
            <person name="Hauser L."/>
            <person name="Markowitz V."/>
            <person name="Cheng J.-F."/>
            <person name="Hugenholtz P."/>
            <person name="Woyke T."/>
            <person name="Wu D."/>
            <person name="Brambilla E."/>
            <person name="Klenk H.-P."/>
            <person name="Eisen J.A."/>
        </authorList>
    </citation>
    <scope>NUCLEOTIDE SEQUENCE</scope>
    <source>
        <strain evidence="6">DSM 6220</strain>
    </source>
</reference>
<keyword evidence="7" id="KW-1185">Reference proteome</keyword>
<keyword evidence="4" id="KW-0804">Transcription</keyword>
<dbReference type="AlphaFoldDB" id="H8L3P5"/>
<dbReference type="Proteomes" id="UP000005234">
    <property type="component" value="Chromosome"/>
</dbReference>
<dbReference type="CDD" id="cd08422">
    <property type="entry name" value="PBP2_CrgA_like"/>
    <property type="match status" value="1"/>
</dbReference>